<keyword evidence="7" id="KW-1185">Reference proteome</keyword>
<dbReference type="EMBL" id="CP101397">
    <property type="protein sequence ID" value="UTR82991.1"/>
    <property type="molecule type" value="Genomic_DNA"/>
</dbReference>
<reference evidence="6" key="1">
    <citation type="submission" date="2022-07" db="EMBL/GenBank/DDBJ databases">
        <title>Genomic of Streptomyces cavourensis F2.</title>
        <authorList>
            <person name="Hu S."/>
            <person name="Liang W."/>
        </authorList>
    </citation>
    <scope>NUCLEOTIDE SEQUENCE</scope>
    <source>
        <strain evidence="6">F2</strain>
    </source>
</reference>
<sequence>MSTAARERPTAAAEEEATERPAPVGEGGAAVVASGGTVAGAAAEGATGAGAVTRAAVDDRAAEYRRRGWWRSETFLDDLHRQARERPHHLAIAGRRIAESRTDTLTYAELNRLTDRFALALLELGVQRGDFVAVQLPNRWEMVPLIFASIRVGAVIIPISPICTEVELRHRLSLTEARVFITLPEWADTPLAQIATRLRAELPSLEHVLAVDGPLPEGALPFHDHFVAQERETWKGATARLEGLALGADDPFVVLFTSGTTGLSKGVLHSPNTVHSAVRGYVDAFGAADGKGEDWVAAVSTPLVHYSGFAQGVLAGVMLGGTVAFQDVRRNEALLDLVERYGATLLYGPPATLSDVAASQRAERRDTSTLRHVVIGSAPVLQELADEVHETLGARAHSLWGMSENGPVTTTRPEDPEGWAARSNGHAIDAMETRIEASEAYGAAGAYGAVGAYGAAGAGSREGGAEHPVGRLKVRGASLALGYHRRPEAFAAELDADGWFDTGDLARDDGRGGIRIIGRARDAVLRDGRVAPMTELEAVIGSHPRAEEAALVGLEAAGGEGHGNVIVAVVVPRGGRGPTLDEVRERVTAAGHDALFLPDRVELVPALPKTLTGKVRKAELRERYATTPTPPDR</sequence>
<evidence type="ECO:0000313" key="7">
    <source>
        <dbReference type="Proteomes" id="UP001058236"/>
    </source>
</evidence>
<proteinExistence type="inferred from homology"/>
<dbReference type="Gene3D" id="3.40.50.980">
    <property type="match status" value="2"/>
</dbReference>
<dbReference type="InterPro" id="IPR025110">
    <property type="entry name" value="AMP-bd_C"/>
</dbReference>
<protein>
    <submittedName>
        <fullName evidence="6">AMP-binding protein</fullName>
    </submittedName>
</protein>
<feature type="compositionally biased region" description="Low complexity" evidence="3">
    <location>
        <begin position="20"/>
        <end position="29"/>
    </location>
</feature>
<dbReference type="InterPro" id="IPR020845">
    <property type="entry name" value="AMP-binding_CS"/>
</dbReference>
<evidence type="ECO:0000259" key="4">
    <source>
        <dbReference type="Pfam" id="PF00501"/>
    </source>
</evidence>
<dbReference type="InterPro" id="IPR045851">
    <property type="entry name" value="AMP-bd_C_sf"/>
</dbReference>
<dbReference type="InterPro" id="IPR000873">
    <property type="entry name" value="AMP-dep_synth/lig_dom"/>
</dbReference>
<evidence type="ECO:0000256" key="1">
    <source>
        <dbReference type="ARBA" id="ARBA00006432"/>
    </source>
</evidence>
<dbReference type="Gene3D" id="3.30.300.30">
    <property type="match status" value="1"/>
</dbReference>
<dbReference type="SUPFAM" id="SSF56801">
    <property type="entry name" value="Acetyl-CoA synthetase-like"/>
    <property type="match status" value="1"/>
</dbReference>
<dbReference type="Gene3D" id="2.30.38.10">
    <property type="entry name" value="Luciferase, Domain 3"/>
    <property type="match status" value="1"/>
</dbReference>
<evidence type="ECO:0000256" key="2">
    <source>
        <dbReference type="ARBA" id="ARBA00022598"/>
    </source>
</evidence>
<dbReference type="Pfam" id="PF13193">
    <property type="entry name" value="AMP-binding_C"/>
    <property type="match status" value="1"/>
</dbReference>
<accession>A0ABY5FGV5</accession>
<organism evidence="6 7">
    <name type="scientific">Streptomyces cavourensis</name>
    <dbReference type="NCBI Taxonomy" id="67258"/>
    <lineage>
        <taxon>Bacteria</taxon>
        <taxon>Bacillati</taxon>
        <taxon>Actinomycetota</taxon>
        <taxon>Actinomycetes</taxon>
        <taxon>Kitasatosporales</taxon>
        <taxon>Streptomycetaceae</taxon>
        <taxon>Streptomyces</taxon>
    </lineage>
</organism>
<evidence type="ECO:0000256" key="3">
    <source>
        <dbReference type="SAM" id="MobiDB-lite"/>
    </source>
</evidence>
<keyword evidence="2" id="KW-0436">Ligase</keyword>
<name>A0ABY5FGV5_9ACTN</name>
<dbReference type="Pfam" id="PF00501">
    <property type="entry name" value="AMP-binding"/>
    <property type="match status" value="1"/>
</dbReference>
<evidence type="ECO:0000313" key="6">
    <source>
        <dbReference type="EMBL" id="UTR82991.1"/>
    </source>
</evidence>
<feature type="domain" description="AMP-binding enzyme C-terminal" evidence="5">
    <location>
        <begin position="535"/>
        <end position="614"/>
    </location>
</feature>
<dbReference type="PANTHER" id="PTHR43201:SF5">
    <property type="entry name" value="MEDIUM-CHAIN ACYL-COA LIGASE ACSF2, MITOCHONDRIAL"/>
    <property type="match status" value="1"/>
</dbReference>
<evidence type="ECO:0000259" key="5">
    <source>
        <dbReference type="Pfam" id="PF13193"/>
    </source>
</evidence>
<feature type="domain" description="AMP-dependent synthetase/ligase" evidence="4">
    <location>
        <begin position="80"/>
        <end position="439"/>
    </location>
</feature>
<dbReference type="PANTHER" id="PTHR43201">
    <property type="entry name" value="ACYL-COA SYNTHETASE"/>
    <property type="match status" value="1"/>
</dbReference>
<comment type="similarity">
    <text evidence="1">Belongs to the ATP-dependent AMP-binding enzyme family.</text>
</comment>
<dbReference type="Proteomes" id="UP001058236">
    <property type="component" value="Chromosome"/>
</dbReference>
<feature type="region of interest" description="Disordered" evidence="3">
    <location>
        <begin position="1"/>
        <end position="29"/>
    </location>
</feature>
<gene>
    <name evidence="6" type="ORF">NLU04_33300</name>
</gene>
<dbReference type="PROSITE" id="PS00455">
    <property type="entry name" value="AMP_BINDING"/>
    <property type="match status" value="1"/>
</dbReference>
<dbReference type="RefSeq" id="WP_255240060.1">
    <property type="nucleotide sequence ID" value="NZ_CP101397.1"/>
</dbReference>